<evidence type="ECO:0000256" key="7">
    <source>
        <dbReference type="ARBA" id="ARBA00033367"/>
    </source>
</evidence>
<comment type="function">
    <text evidence="9">Enables the bacterium to metabolize sucrose as a sole carbon source.</text>
</comment>
<keyword evidence="9" id="KW-0119">Carbohydrate metabolism</keyword>
<dbReference type="InterPro" id="IPR006232">
    <property type="entry name" value="Suc6P_hydrolase"/>
</dbReference>
<dbReference type="Pfam" id="PF00251">
    <property type="entry name" value="Glyco_hydro_32N"/>
    <property type="match status" value="1"/>
</dbReference>
<evidence type="ECO:0000256" key="9">
    <source>
        <dbReference type="RuleBase" id="RU365015"/>
    </source>
</evidence>
<dbReference type="GO" id="GO:0004564">
    <property type="term" value="F:beta-fructofuranosidase activity"/>
    <property type="evidence" value="ECO:0007669"/>
    <property type="project" value="UniProtKB-EC"/>
</dbReference>
<evidence type="ECO:0000256" key="2">
    <source>
        <dbReference type="ARBA" id="ARBA00009902"/>
    </source>
</evidence>
<dbReference type="Proteomes" id="UP000501747">
    <property type="component" value="Chromosome"/>
</dbReference>
<keyword evidence="9" id="KW-0963">Cytoplasm</keyword>
<keyword evidence="13" id="KW-1185">Reference proteome</keyword>
<dbReference type="Pfam" id="PF08244">
    <property type="entry name" value="Glyco_hydro_32C"/>
    <property type="match status" value="1"/>
</dbReference>
<dbReference type="SMART" id="SM00640">
    <property type="entry name" value="Glyco_32"/>
    <property type="match status" value="1"/>
</dbReference>
<dbReference type="InterPro" id="IPR013148">
    <property type="entry name" value="Glyco_hydro_32_N"/>
</dbReference>
<comment type="pathway">
    <text evidence="1 9">Glycan biosynthesis; sucrose metabolism.</text>
</comment>
<accession>A0A6G8AXK7</accession>
<dbReference type="InterPro" id="IPR013320">
    <property type="entry name" value="ConA-like_dom_sf"/>
</dbReference>
<dbReference type="SUPFAM" id="SSF49899">
    <property type="entry name" value="Concanavalin A-like lectins/glucanases"/>
    <property type="match status" value="1"/>
</dbReference>
<evidence type="ECO:0000256" key="6">
    <source>
        <dbReference type="ARBA" id="ARBA00023295"/>
    </source>
</evidence>
<feature type="domain" description="Glycosyl hydrolase family 32 N-terminal" evidence="10">
    <location>
        <begin position="38"/>
        <end position="340"/>
    </location>
</feature>
<gene>
    <name evidence="12" type="ORF">G7082_01535</name>
</gene>
<dbReference type="EC" id="3.2.1.26" evidence="3 8"/>
<keyword evidence="5 8" id="KW-0378">Hydrolase</keyword>
<dbReference type="GO" id="GO:0005985">
    <property type="term" value="P:sucrose metabolic process"/>
    <property type="evidence" value="ECO:0007669"/>
    <property type="project" value="UniProtKB-UniPathway"/>
</dbReference>
<dbReference type="PROSITE" id="PS00609">
    <property type="entry name" value="GLYCOSYL_HYDROL_F32"/>
    <property type="match status" value="1"/>
</dbReference>
<organism evidence="12 13">
    <name type="scientific">Vagococcus hydrophili</name>
    <dbReference type="NCBI Taxonomy" id="2714947"/>
    <lineage>
        <taxon>Bacteria</taxon>
        <taxon>Bacillati</taxon>
        <taxon>Bacillota</taxon>
        <taxon>Bacilli</taxon>
        <taxon>Lactobacillales</taxon>
        <taxon>Enterococcaceae</taxon>
        <taxon>Vagococcus</taxon>
    </lineage>
</organism>
<dbReference type="UniPathway" id="UPA00238"/>
<dbReference type="EMBL" id="CP049887">
    <property type="protein sequence ID" value="QIL49710.1"/>
    <property type="molecule type" value="Genomic_DNA"/>
</dbReference>
<proteinExistence type="inferred from homology"/>
<dbReference type="InterPro" id="IPR023296">
    <property type="entry name" value="Glyco_hydro_beta-prop_sf"/>
</dbReference>
<evidence type="ECO:0000256" key="8">
    <source>
        <dbReference type="RuleBase" id="RU362110"/>
    </source>
</evidence>
<protein>
    <recommendedName>
        <fullName evidence="4 8">Sucrose-6-phosphate hydrolase</fullName>
        <ecNumber evidence="3 8">3.2.1.26</ecNumber>
    </recommendedName>
    <alternativeName>
        <fullName evidence="7 9">Invertase</fullName>
    </alternativeName>
</protein>
<dbReference type="InterPro" id="IPR013189">
    <property type="entry name" value="Glyco_hydro_32_C"/>
</dbReference>
<name>A0A6G8AXK7_9ENTE</name>
<evidence type="ECO:0000313" key="12">
    <source>
        <dbReference type="EMBL" id="QIL49710.1"/>
    </source>
</evidence>
<sequence length="495" mass="57037">MNEWTRELRYQPYDSWHTDYTQQLKNTVKKAPWRLDYHVQPNTGLLNDPNGFSYFNNKWHLFYQYYPFGPVHGLKSWYHLTSDNLIDWVNEGVAIEPTNQFDSHGVYSGTALPIDDSLFLAYSGNVRDENWQRKSYQLGAKMSKEGHMQKLEHPLIDFPIKGYTDHVRDPQIIPYEEGYLMILGAQDTNEKGQVILFQSENLTNWEFIGNLDYADEEMGFMVECPNLLFIEEKPLLIFCPQGLNKNVLPYDNIYPNTYILGSDFDLKTVTIKDATPLQQLDYGFDVYATQAFTNNNNRHLSVSWVGLPEVDYPSFKDGWAHCLSLVKELTIRNGKLHQFPIAETKELRQDKQLIEGTLSSENQILTQPKNNSYELNLSFDANSSGVIHLMRDESLDKSFKLTFDTKLGKLIVDRGQVGVPFAEAFGTTRELELTKYSSLELDIFVDQSIIEIFVNKGSEVITSRVFPNSNQTNLKIEGQGGSYFGTMYSLRKMKN</sequence>
<comment type="catalytic activity">
    <reaction evidence="8">
        <text>Hydrolysis of terminal non-reducing beta-D-fructofuranoside residues in beta-D-fructofuranosides.</text>
        <dbReference type="EC" id="3.2.1.26"/>
    </reaction>
</comment>
<dbReference type="SUPFAM" id="SSF75005">
    <property type="entry name" value="Arabinanase/levansucrase/invertase"/>
    <property type="match status" value="1"/>
</dbReference>
<evidence type="ECO:0000256" key="4">
    <source>
        <dbReference type="ARBA" id="ARBA00019623"/>
    </source>
</evidence>
<feature type="domain" description="Glycosyl hydrolase family 32 C-terminal" evidence="11">
    <location>
        <begin position="343"/>
        <end position="481"/>
    </location>
</feature>
<comment type="similarity">
    <text evidence="2 8">Belongs to the glycosyl hydrolase 32 family.</text>
</comment>
<dbReference type="AlphaFoldDB" id="A0A6G8AXK7"/>
<evidence type="ECO:0000259" key="11">
    <source>
        <dbReference type="Pfam" id="PF08244"/>
    </source>
</evidence>
<dbReference type="KEGG" id="vhy:G7082_01535"/>
<dbReference type="Gene3D" id="2.115.10.20">
    <property type="entry name" value="Glycosyl hydrolase domain, family 43"/>
    <property type="match status" value="1"/>
</dbReference>
<evidence type="ECO:0000313" key="13">
    <source>
        <dbReference type="Proteomes" id="UP000501747"/>
    </source>
</evidence>
<dbReference type="InterPro" id="IPR051214">
    <property type="entry name" value="GH32_Enzymes"/>
</dbReference>
<evidence type="ECO:0000256" key="3">
    <source>
        <dbReference type="ARBA" id="ARBA00012758"/>
    </source>
</evidence>
<evidence type="ECO:0000259" key="10">
    <source>
        <dbReference type="Pfam" id="PF00251"/>
    </source>
</evidence>
<dbReference type="GO" id="GO:0005737">
    <property type="term" value="C:cytoplasm"/>
    <property type="evidence" value="ECO:0007669"/>
    <property type="project" value="UniProtKB-SubCell"/>
</dbReference>
<evidence type="ECO:0000256" key="5">
    <source>
        <dbReference type="ARBA" id="ARBA00022801"/>
    </source>
</evidence>
<dbReference type="PANTHER" id="PTHR43101">
    <property type="entry name" value="BETA-FRUCTOSIDASE"/>
    <property type="match status" value="1"/>
</dbReference>
<comment type="subcellular location">
    <subcellularLocation>
        <location evidence="9">Cytoplasm</location>
    </subcellularLocation>
</comment>
<keyword evidence="6 8" id="KW-0326">Glycosidase</keyword>
<dbReference type="InterPro" id="IPR018053">
    <property type="entry name" value="Glyco_hydro_32_AS"/>
</dbReference>
<reference evidence="12 13" key="1">
    <citation type="submission" date="2020-03" db="EMBL/GenBank/DDBJ databases">
        <title>Vagococcus sp. nov., isolated from beetles.</title>
        <authorList>
            <person name="Hyun D.-W."/>
            <person name="Bae J.-W."/>
        </authorList>
    </citation>
    <scope>NUCLEOTIDE SEQUENCE [LARGE SCALE GENOMIC DNA]</scope>
    <source>
        <strain evidence="12 13">HDW17B</strain>
    </source>
</reference>
<dbReference type="NCBIfam" id="TIGR01322">
    <property type="entry name" value="scrB_fam"/>
    <property type="match status" value="1"/>
</dbReference>
<evidence type="ECO:0000256" key="1">
    <source>
        <dbReference type="ARBA" id="ARBA00004914"/>
    </source>
</evidence>
<dbReference type="PANTHER" id="PTHR43101:SF1">
    <property type="entry name" value="BETA-FRUCTOSIDASE"/>
    <property type="match status" value="1"/>
</dbReference>
<dbReference type="InterPro" id="IPR001362">
    <property type="entry name" value="Glyco_hydro_32"/>
</dbReference>
<dbReference type="Gene3D" id="2.60.120.560">
    <property type="entry name" value="Exo-inulinase, domain 1"/>
    <property type="match status" value="1"/>
</dbReference>
<dbReference type="CDD" id="cd18623">
    <property type="entry name" value="GH32_ScrB-like"/>
    <property type="match status" value="1"/>
</dbReference>